<dbReference type="KEGG" id="frc:KX01_510"/>
<dbReference type="RefSeq" id="WP_071663491.1">
    <property type="nucleotide sequence ID" value="NZ_CP009654.1"/>
</dbReference>
<feature type="transmembrane region" description="Helical" evidence="1">
    <location>
        <begin position="40"/>
        <end position="63"/>
    </location>
</feature>
<keyword evidence="1" id="KW-0472">Membrane</keyword>
<keyword evidence="1" id="KW-0812">Transmembrane</keyword>
<accession>A0A1J0KTN6</accession>
<gene>
    <name evidence="2" type="ORF">KX01_510</name>
</gene>
<dbReference type="Proteomes" id="UP000182521">
    <property type="component" value="Chromosome"/>
</dbReference>
<evidence type="ECO:0000313" key="2">
    <source>
        <dbReference type="EMBL" id="APC97144.1"/>
    </source>
</evidence>
<keyword evidence="1" id="KW-1133">Transmembrane helix</keyword>
<protein>
    <submittedName>
        <fullName evidence="2">Putative membrane protein</fullName>
    </submittedName>
</protein>
<evidence type="ECO:0000256" key="1">
    <source>
        <dbReference type="SAM" id="Phobius"/>
    </source>
</evidence>
<sequence>MDEVKKDWKYYLGVVIFSISWLPYIFVFGLLPFLGLSTAMALSVASVALVSAEVMFTLSVVLLGKTIIDAIKKAVRSIFGNLFSFGKPAGRKRYTLGIIMLITSLIYPTLVTEIILLFDLLPMVGKVNLILILFSGDVLFVASFFILGSNFFQKIKSIFEWPNE</sequence>
<reference evidence="3" key="1">
    <citation type="submission" date="2014-10" db="EMBL/GenBank/DDBJ databases">
        <authorList>
            <person name="Kuske C.R."/>
            <person name="Challacombe J.F."/>
            <person name="Daligault H.E."/>
            <person name="Davenport K.W."/>
            <person name="Johnson S.L."/>
            <person name="Siddaramappa S."/>
            <person name="Petersen J.M."/>
        </authorList>
    </citation>
    <scope>NUCLEOTIDE SEQUENCE [LARGE SCALE GENOMIC DNA]</scope>
    <source>
        <strain evidence="3">CA97-1460</strain>
    </source>
</reference>
<dbReference type="InterPro" id="IPR047961">
    <property type="entry name" value="Transp_suffix-like"/>
</dbReference>
<name>A0A1J0KTN6_9GAMM</name>
<evidence type="ECO:0000313" key="3">
    <source>
        <dbReference type="Proteomes" id="UP000182521"/>
    </source>
</evidence>
<dbReference type="NCBIfam" id="NF033684">
    <property type="entry name" value="suffix_2_RND"/>
    <property type="match status" value="1"/>
</dbReference>
<dbReference type="EMBL" id="CP009654">
    <property type="protein sequence ID" value="APC97144.1"/>
    <property type="molecule type" value="Genomic_DNA"/>
</dbReference>
<dbReference type="OrthoDB" id="278817at2"/>
<dbReference type="STRING" id="1542390.KX01_510"/>
<keyword evidence="3" id="KW-1185">Reference proteome</keyword>
<feature type="transmembrane region" description="Helical" evidence="1">
    <location>
        <begin position="130"/>
        <end position="152"/>
    </location>
</feature>
<feature type="transmembrane region" description="Helical" evidence="1">
    <location>
        <begin position="94"/>
        <end position="118"/>
    </location>
</feature>
<organism evidence="2 3">
    <name type="scientific">Francisella frigiditurris</name>
    <dbReference type="NCBI Taxonomy" id="1542390"/>
    <lineage>
        <taxon>Bacteria</taxon>
        <taxon>Pseudomonadati</taxon>
        <taxon>Pseudomonadota</taxon>
        <taxon>Gammaproteobacteria</taxon>
        <taxon>Thiotrichales</taxon>
        <taxon>Francisellaceae</taxon>
        <taxon>Francisella</taxon>
    </lineage>
</organism>
<feature type="transmembrane region" description="Helical" evidence="1">
    <location>
        <begin position="12"/>
        <end position="34"/>
    </location>
</feature>
<dbReference type="AlphaFoldDB" id="A0A1J0KTN6"/>
<proteinExistence type="predicted"/>